<feature type="transmembrane region" description="Helical" evidence="6">
    <location>
        <begin position="467"/>
        <end position="491"/>
    </location>
</feature>
<evidence type="ECO:0000256" key="3">
    <source>
        <dbReference type="ARBA" id="ARBA00022692"/>
    </source>
</evidence>
<feature type="transmembrane region" description="Helical" evidence="6">
    <location>
        <begin position="397"/>
        <end position="416"/>
    </location>
</feature>
<organism evidence="8 9">
    <name type="scientific">Flaviflexus salsibiostraticola</name>
    <dbReference type="NCBI Taxonomy" id="1282737"/>
    <lineage>
        <taxon>Bacteria</taxon>
        <taxon>Bacillati</taxon>
        <taxon>Actinomycetota</taxon>
        <taxon>Actinomycetes</taxon>
        <taxon>Actinomycetales</taxon>
        <taxon>Actinomycetaceae</taxon>
        <taxon>Flaviflexus</taxon>
    </lineage>
</organism>
<dbReference type="InterPro" id="IPR004869">
    <property type="entry name" value="MMPL_dom"/>
</dbReference>
<dbReference type="RefSeq" id="WP_126041444.1">
    <property type="nucleotide sequence ID" value="NZ_CP034438.1"/>
</dbReference>
<sequence>MSRLLARLGAFSFRRPLLVLTVWLLVLVGTIGLVLTSDTRIETSVKVDGTPAQEVLDEIQQEMPEAAGTQGSIAFNAADGRVLSEDDRALIARTVRTVESGDHVVDRMAMRADQMAELESTITDLAYEQAAEQMDEQLAQVEDGLSTLEATLADRHATVVGQIAALDQGAPVQPEPWQAEMMGSAQNPQSMLTALPELETGLSSQMEQVGQMRTEVDAAQSAAPAEKLEQVSDLMASLDGMTNDPEAAALLHEAMGPDTAAMLASSSDPIAEVDAAVRERLETMTAELENLQRGVAPTGEPLIVDGEAVPGVTVSDDGTIAVYSLQLTAQLDDLPSGTTEGIISLVESEVGSAGLVASPSSSLLPIEPPIGGHEAVGVLVAAVVLVLTLGSLVAAGLPILTALVGVAIGVGGAFGLSEFYPMTSTTPVLALMLGLAVGIDYALFILHKQRALILGGMSAREATSRAVGTSGSAVVFAGLTVVIALLGLLILDITFVSTMALAAAATVTIAVLISITALPALLGLVGERIVSLKHRGRAMIRDDSRPRASRRWAQATTARPWIAVLGVTVALGLLAVPAADMRLGMPTGGASPVGSPERTNSDLTAQALGEGANGPLLVAVERSGGDPDTHQLQATLAGLTEIDGVANAALRGTSADRSVEMYEVTPESGPMSEETELLVNTLREPGVIIGAEDVGVTGLTAINIDLSERLADAIPVYLAVVAGLSLIVLTLVFRSLVIPIAATAGFLLTIGATFGLTTAVFGTAELGRIAGVDQPGTVLSFLPIMAAGILYGLAMDYQLFIGTSIREARVHGAAPRESVISGFTHSSRVVVAAALIMVSVFGVFILTDDMMVRQFGFALAVGILIDAFLVRMTLMPAVISVAGRAAWWLPAWLDRILPDLDVEGSTLDQDLEANVPKGDSELQPVR</sequence>
<keyword evidence="4 6" id="KW-1133">Transmembrane helix</keyword>
<dbReference type="PROSITE" id="PS50156">
    <property type="entry name" value="SSD"/>
    <property type="match status" value="1"/>
</dbReference>
<dbReference type="PANTHER" id="PTHR33406:SF13">
    <property type="entry name" value="MEMBRANE PROTEIN YDFJ"/>
    <property type="match status" value="1"/>
</dbReference>
<evidence type="ECO:0000259" key="7">
    <source>
        <dbReference type="PROSITE" id="PS50156"/>
    </source>
</evidence>
<feature type="domain" description="SSD" evidence="7">
    <location>
        <begin position="392"/>
        <end position="524"/>
    </location>
</feature>
<evidence type="ECO:0000313" key="8">
    <source>
        <dbReference type="EMBL" id="AZN30582.1"/>
    </source>
</evidence>
<name>A0A3S8ZAT7_9ACTO</name>
<keyword evidence="2" id="KW-1003">Cell membrane</keyword>
<dbReference type="SUPFAM" id="SSF82866">
    <property type="entry name" value="Multidrug efflux transporter AcrB transmembrane domain"/>
    <property type="match status" value="2"/>
</dbReference>
<feature type="transmembrane region" description="Helical" evidence="6">
    <location>
        <begin position="503"/>
        <end position="525"/>
    </location>
</feature>
<evidence type="ECO:0000313" key="9">
    <source>
        <dbReference type="Proteomes" id="UP000270021"/>
    </source>
</evidence>
<gene>
    <name evidence="8" type="ORF">EJO69_09940</name>
</gene>
<proteinExistence type="predicted"/>
<keyword evidence="3 6" id="KW-0812">Transmembrane</keyword>
<feature type="transmembrane region" description="Helical" evidence="6">
    <location>
        <begin position="714"/>
        <end position="733"/>
    </location>
</feature>
<dbReference type="PANTHER" id="PTHR33406">
    <property type="entry name" value="MEMBRANE PROTEIN MJ1562-RELATED"/>
    <property type="match status" value="1"/>
</dbReference>
<dbReference type="Pfam" id="PF03176">
    <property type="entry name" value="MMPL"/>
    <property type="match status" value="2"/>
</dbReference>
<feature type="transmembrane region" description="Helical" evidence="6">
    <location>
        <begin position="826"/>
        <end position="846"/>
    </location>
</feature>
<protein>
    <submittedName>
        <fullName evidence="8">Transporter</fullName>
    </submittedName>
</protein>
<reference evidence="8 9" key="1">
    <citation type="submission" date="2018-12" db="EMBL/GenBank/DDBJ databases">
        <title>Complete genome sequence of Flaviflexus salsibiostraticola KCTC 33148.</title>
        <authorList>
            <person name="Bae J.-W."/>
        </authorList>
    </citation>
    <scope>NUCLEOTIDE SEQUENCE [LARGE SCALE GENOMIC DNA]</scope>
    <source>
        <strain evidence="8 9">KCTC 33148</strain>
    </source>
</reference>
<feature type="transmembrane region" description="Helical" evidence="6">
    <location>
        <begin position="852"/>
        <end position="870"/>
    </location>
</feature>
<evidence type="ECO:0000256" key="1">
    <source>
        <dbReference type="ARBA" id="ARBA00004651"/>
    </source>
</evidence>
<feature type="transmembrane region" description="Helical" evidence="6">
    <location>
        <begin position="781"/>
        <end position="805"/>
    </location>
</feature>
<evidence type="ECO:0000256" key="4">
    <source>
        <dbReference type="ARBA" id="ARBA00022989"/>
    </source>
</evidence>
<feature type="transmembrane region" description="Helical" evidence="6">
    <location>
        <begin position="560"/>
        <end position="579"/>
    </location>
</feature>
<keyword evidence="5 6" id="KW-0472">Membrane</keyword>
<dbReference type="KEGG" id="fsl:EJO69_09940"/>
<dbReference type="InterPro" id="IPR050545">
    <property type="entry name" value="Mycobact_MmpL"/>
</dbReference>
<accession>A0A3S8ZAT7</accession>
<evidence type="ECO:0000256" key="6">
    <source>
        <dbReference type="SAM" id="Phobius"/>
    </source>
</evidence>
<comment type="subcellular location">
    <subcellularLocation>
        <location evidence="1">Cell membrane</location>
        <topology evidence="1">Multi-pass membrane protein</topology>
    </subcellularLocation>
</comment>
<dbReference type="InterPro" id="IPR000731">
    <property type="entry name" value="SSD"/>
</dbReference>
<dbReference type="Proteomes" id="UP000270021">
    <property type="component" value="Chromosome"/>
</dbReference>
<dbReference type="GO" id="GO:0005886">
    <property type="term" value="C:plasma membrane"/>
    <property type="evidence" value="ECO:0007669"/>
    <property type="project" value="UniProtKB-SubCell"/>
</dbReference>
<dbReference type="EMBL" id="CP034438">
    <property type="protein sequence ID" value="AZN30582.1"/>
    <property type="molecule type" value="Genomic_DNA"/>
</dbReference>
<dbReference type="AlphaFoldDB" id="A0A3S8ZAT7"/>
<evidence type="ECO:0000256" key="2">
    <source>
        <dbReference type="ARBA" id="ARBA00022475"/>
    </source>
</evidence>
<feature type="transmembrane region" description="Helical" evidence="6">
    <location>
        <begin position="428"/>
        <end position="446"/>
    </location>
</feature>
<dbReference type="Gene3D" id="1.20.1640.10">
    <property type="entry name" value="Multidrug efflux transporter AcrB transmembrane domain"/>
    <property type="match status" value="2"/>
</dbReference>
<evidence type="ECO:0000256" key="5">
    <source>
        <dbReference type="ARBA" id="ARBA00023136"/>
    </source>
</evidence>
<dbReference type="OrthoDB" id="7051771at2"/>
<keyword evidence="9" id="KW-1185">Reference proteome</keyword>
<feature type="transmembrane region" description="Helical" evidence="6">
    <location>
        <begin position="370"/>
        <end position="390"/>
    </location>
</feature>
<feature type="transmembrane region" description="Helical" evidence="6">
    <location>
        <begin position="740"/>
        <end position="761"/>
    </location>
</feature>